<proteinExistence type="predicted"/>
<evidence type="ECO:0000313" key="2">
    <source>
        <dbReference type="Proteomes" id="UP000235786"/>
    </source>
</evidence>
<sequence>MFPHSSAQSILRGVTTQRGRCSLGKVDVQVCVWPDGQCLSKPDVCAQRRMSRWLRVGPSYWESISPLITLFWRPGACPDSPRRLHLARPLLPSIILLSWTNQPHDVALVSSDQIILVLRNSSILKASSVVEPHSSLPFVFHLTLTCVRVADRAEADQKGKAVISSLDFPASECVPPGPNLVLHKRFCLPTDLTV</sequence>
<keyword evidence="2" id="KW-1185">Reference proteome</keyword>
<dbReference type="AlphaFoldDB" id="A0A2J6SC54"/>
<protein>
    <submittedName>
        <fullName evidence="1">Uncharacterized protein</fullName>
    </submittedName>
</protein>
<organism evidence="1 2">
    <name type="scientific">Hyaloscypha variabilis (strain UAMH 11265 / GT02V1 / F)</name>
    <name type="common">Meliniomyces variabilis</name>
    <dbReference type="NCBI Taxonomy" id="1149755"/>
    <lineage>
        <taxon>Eukaryota</taxon>
        <taxon>Fungi</taxon>
        <taxon>Dikarya</taxon>
        <taxon>Ascomycota</taxon>
        <taxon>Pezizomycotina</taxon>
        <taxon>Leotiomycetes</taxon>
        <taxon>Helotiales</taxon>
        <taxon>Hyaloscyphaceae</taxon>
        <taxon>Hyaloscypha</taxon>
        <taxon>Hyaloscypha variabilis</taxon>
    </lineage>
</organism>
<gene>
    <name evidence="1" type="ORF">L207DRAFT_5129</name>
</gene>
<dbReference type="Proteomes" id="UP000235786">
    <property type="component" value="Unassembled WGS sequence"/>
</dbReference>
<reference evidence="1 2" key="1">
    <citation type="submission" date="2016-04" db="EMBL/GenBank/DDBJ databases">
        <title>A degradative enzymes factory behind the ericoid mycorrhizal symbiosis.</title>
        <authorList>
            <consortium name="DOE Joint Genome Institute"/>
            <person name="Martino E."/>
            <person name="Morin E."/>
            <person name="Grelet G."/>
            <person name="Kuo A."/>
            <person name="Kohler A."/>
            <person name="Daghino S."/>
            <person name="Barry K."/>
            <person name="Choi C."/>
            <person name="Cichocki N."/>
            <person name="Clum A."/>
            <person name="Copeland A."/>
            <person name="Hainaut M."/>
            <person name="Haridas S."/>
            <person name="Labutti K."/>
            <person name="Lindquist E."/>
            <person name="Lipzen A."/>
            <person name="Khouja H.-R."/>
            <person name="Murat C."/>
            <person name="Ohm R."/>
            <person name="Olson A."/>
            <person name="Spatafora J."/>
            <person name="Veneault-Fourrey C."/>
            <person name="Henrissat B."/>
            <person name="Grigoriev I."/>
            <person name="Martin F."/>
            <person name="Perotto S."/>
        </authorList>
    </citation>
    <scope>NUCLEOTIDE SEQUENCE [LARGE SCALE GENOMIC DNA]</scope>
    <source>
        <strain evidence="1 2">F</strain>
    </source>
</reference>
<name>A0A2J6SC54_HYAVF</name>
<accession>A0A2J6SC54</accession>
<evidence type="ECO:0000313" key="1">
    <source>
        <dbReference type="EMBL" id="PMD48330.1"/>
    </source>
</evidence>
<dbReference type="EMBL" id="KZ613937">
    <property type="protein sequence ID" value="PMD48330.1"/>
    <property type="molecule type" value="Genomic_DNA"/>
</dbReference>